<evidence type="ECO:0000313" key="11">
    <source>
        <dbReference type="Proteomes" id="UP001057291"/>
    </source>
</evidence>
<dbReference type="InterPro" id="IPR036388">
    <property type="entry name" value="WH-like_DNA-bd_sf"/>
</dbReference>
<name>A0AAV4LFW8_9BACL</name>
<dbReference type="PROSITE" id="PS51099">
    <property type="entry name" value="PTS_EIIB_TYPE_2"/>
    <property type="match status" value="1"/>
</dbReference>
<dbReference type="PROSITE" id="PS51372">
    <property type="entry name" value="PRD_2"/>
    <property type="match status" value="2"/>
</dbReference>
<dbReference type="Pfam" id="PF05043">
    <property type="entry name" value="Mga"/>
    <property type="match status" value="1"/>
</dbReference>
<evidence type="ECO:0000256" key="3">
    <source>
        <dbReference type="ARBA" id="ARBA00023015"/>
    </source>
</evidence>
<sequence length="706" mass="81680">MLVQGSTPLNSRQQQILLLLLQSSCFTTLKSISDELQISIRTVQRELSGLKEILNEYGLRLNKKSGVGLSIEGDEEAKQSLFQQLSISKSIKIFSPEERQYFLMQLLLTLKEPTKLYYFSRKFNVTESTISNDLMKIEPWFEKHHIKLIRKPGLGVYIEGSEKNIRAAIIDLLYQHLSHEQLMDILSTYTYSLKDKMKLDITIRNRLLHFIDPETIEKIEKIVQRTEQWGYRMTDSAYVGLVVHIALAVQRLKHGEHITIDYDLLEKLKGTQEYKWADQIGQELSTILEIKIPESEVGYITMHLLGAKARRAHSIPVLSYIEEYVYQMVRIVEKEMKLNLENDLTLMENLVTHLESAIHRIQLHMDIRNPLLSHIKEKYPKIFAAACKAAAFLEQQLQCSIPEEEVGYLAMHFGAAVVRRGDMDRNRYHVLLVCTSGIGTSRLLAAQIEKELPHVQVVGTVSLLNLEDGVKNQRPFDLIISTVPFHYKNYQVVVVNPFLQPRDIELIEEHLRNLNREKREEMIKNLEIEDTVMKINRYREAMVDLLENIYFVPHVEAFSKEMVIQNAVEYVKNQFTGIQGDLLKEDLLKREKMGAWVLEEDQLAMLHCRSDAIEKSCIILLQLKEKINWGSMEEPIDIDTVLVLLASRNAPKEHIEIMSEISAALIEEEFVSVLKSHHFERIKKQIKLILSKGFLEKTKALIRGCV</sequence>
<dbReference type="InterPro" id="IPR013011">
    <property type="entry name" value="PTS_EIIB_2"/>
</dbReference>
<dbReference type="InterPro" id="IPR011608">
    <property type="entry name" value="PRD"/>
</dbReference>
<dbReference type="PANTHER" id="PTHR30185">
    <property type="entry name" value="CRYPTIC BETA-GLUCOSIDE BGL OPERON ANTITERMINATOR"/>
    <property type="match status" value="1"/>
</dbReference>
<dbReference type="GO" id="GO:0009401">
    <property type="term" value="P:phosphoenolpyruvate-dependent sugar phosphotransferase system"/>
    <property type="evidence" value="ECO:0007669"/>
    <property type="project" value="InterPro"/>
</dbReference>
<feature type="domain" description="PRD" evidence="9">
    <location>
        <begin position="210"/>
        <end position="314"/>
    </location>
</feature>
<dbReference type="Proteomes" id="UP001057291">
    <property type="component" value="Unassembled WGS sequence"/>
</dbReference>
<feature type="coiled-coil region" evidence="6">
    <location>
        <begin position="504"/>
        <end position="531"/>
    </location>
</feature>
<dbReference type="Gene3D" id="1.10.10.10">
    <property type="entry name" value="Winged helix-like DNA-binding domain superfamily/Winged helix DNA-binding domain"/>
    <property type="match status" value="2"/>
</dbReference>
<evidence type="ECO:0000259" key="7">
    <source>
        <dbReference type="PROSITE" id="PS51094"/>
    </source>
</evidence>
<keyword evidence="4" id="KW-0010">Activator</keyword>
<reference evidence="10" key="1">
    <citation type="journal article" date="2023" name="Int. J. Syst. Evol. Microbiol.">
        <title>Collibacillus ludicampi gen. nov., sp. nov., a new soil bacterium of the family Alicyclobacillaceae.</title>
        <authorList>
            <person name="Jojima T."/>
            <person name="Ioku Y."/>
            <person name="Fukuta Y."/>
            <person name="Shirasaka N."/>
            <person name="Matsumura Y."/>
            <person name="Mori M."/>
        </authorList>
    </citation>
    <scope>NUCLEOTIDE SEQUENCE</scope>
    <source>
        <strain evidence="10">TP075</strain>
    </source>
</reference>
<dbReference type="PANTHER" id="PTHR30185:SF18">
    <property type="entry name" value="TRANSCRIPTIONAL REGULATOR MTLR"/>
    <property type="match status" value="1"/>
</dbReference>
<feature type="domain" description="PRD" evidence="9">
    <location>
        <begin position="316"/>
        <end position="423"/>
    </location>
</feature>
<keyword evidence="1" id="KW-0808">Transferase</keyword>
<evidence type="ECO:0000256" key="1">
    <source>
        <dbReference type="ARBA" id="ARBA00022679"/>
    </source>
</evidence>
<dbReference type="Gene3D" id="3.40.50.2300">
    <property type="match status" value="1"/>
</dbReference>
<keyword evidence="5" id="KW-0804">Transcription</keyword>
<dbReference type="SUPFAM" id="SSF52794">
    <property type="entry name" value="PTS system IIB component-like"/>
    <property type="match status" value="1"/>
</dbReference>
<evidence type="ECO:0000259" key="9">
    <source>
        <dbReference type="PROSITE" id="PS51372"/>
    </source>
</evidence>
<evidence type="ECO:0000259" key="8">
    <source>
        <dbReference type="PROSITE" id="PS51099"/>
    </source>
</evidence>
<dbReference type="EMBL" id="BOQE01000001">
    <property type="protein sequence ID" value="GIM46731.1"/>
    <property type="molecule type" value="Genomic_DNA"/>
</dbReference>
<dbReference type="SUPFAM" id="SSF63520">
    <property type="entry name" value="PTS-regulatory domain, PRD"/>
    <property type="match status" value="2"/>
</dbReference>
<proteinExistence type="predicted"/>
<evidence type="ECO:0000256" key="5">
    <source>
        <dbReference type="ARBA" id="ARBA00023163"/>
    </source>
</evidence>
<protein>
    <submittedName>
        <fullName evidence="10">Transcription antiterminator BglG</fullName>
    </submittedName>
</protein>
<keyword evidence="6" id="KW-0175">Coiled coil</keyword>
<dbReference type="GO" id="GO:0006355">
    <property type="term" value="P:regulation of DNA-templated transcription"/>
    <property type="evidence" value="ECO:0007669"/>
    <property type="project" value="InterPro"/>
</dbReference>
<feature type="domain" description="PTS EIIB type-2" evidence="8">
    <location>
        <begin position="428"/>
        <end position="519"/>
    </location>
</feature>
<evidence type="ECO:0000256" key="2">
    <source>
        <dbReference type="ARBA" id="ARBA00022737"/>
    </source>
</evidence>
<dbReference type="InterPro" id="IPR007737">
    <property type="entry name" value="Mga_HTH"/>
</dbReference>
<comment type="caution">
    <text evidence="10">The sequence shown here is derived from an EMBL/GenBank/DDBJ whole genome shotgun (WGS) entry which is preliminary data.</text>
</comment>
<dbReference type="RefSeq" id="WP_282199793.1">
    <property type="nucleotide sequence ID" value="NZ_BOQE01000001.1"/>
</dbReference>
<dbReference type="InterPro" id="IPR036095">
    <property type="entry name" value="PTS_EIIB-like_sf"/>
</dbReference>
<dbReference type="InterPro" id="IPR050661">
    <property type="entry name" value="BglG_antiterminators"/>
</dbReference>
<dbReference type="InterPro" id="IPR002178">
    <property type="entry name" value="PTS_EIIA_type-2_dom"/>
</dbReference>
<dbReference type="SUPFAM" id="SSF55804">
    <property type="entry name" value="Phoshotransferase/anion transport protein"/>
    <property type="match status" value="1"/>
</dbReference>
<dbReference type="Gene3D" id="1.10.1790.10">
    <property type="entry name" value="PRD domain"/>
    <property type="match status" value="2"/>
</dbReference>
<dbReference type="Pfam" id="PF00874">
    <property type="entry name" value="PRD"/>
    <property type="match status" value="2"/>
</dbReference>
<keyword evidence="3" id="KW-0805">Transcription regulation</keyword>
<dbReference type="Pfam" id="PF00359">
    <property type="entry name" value="PTS_EIIA_2"/>
    <property type="match status" value="1"/>
</dbReference>
<keyword evidence="2" id="KW-0677">Repeat</keyword>
<dbReference type="GO" id="GO:0008982">
    <property type="term" value="F:protein-N(PI)-phosphohistidine-sugar phosphotransferase activity"/>
    <property type="evidence" value="ECO:0007669"/>
    <property type="project" value="InterPro"/>
</dbReference>
<accession>A0AAV4LFW8</accession>
<organism evidence="10 11">
    <name type="scientific">Collibacillus ludicampi</name>
    <dbReference type="NCBI Taxonomy" id="2771369"/>
    <lineage>
        <taxon>Bacteria</taxon>
        <taxon>Bacillati</taxon>
        <taxon>Bacillota</taxon>
        <taxon>Bacilli</taxon>
        <taxon>Bacillales</taxon>
        <taxon>Alicyclobacillaceae</taxon>
        <taxon>Collibacillus</taxon>
    </lineage>
</organism>
<dbReference type="Gene3D" id="3.40.930.10">
    <property type="entry name" value="Mannitol-specific EII, Chain A"/>
    <property type="match status" value="1"/>
</dbReference>
<keyword evidence="11" id="KW-1185">Reference proteome</keyword>
<gene>
    <name evidence="10" type="primary">mtlR</name>
    <name evidence="10" type="ORF">DNHGIG_22800</name>
</gene>
<dbReference type="InterPro" id="IPR036634">
    <property type="entry name" value="PRD_sf"/>
</dbReference>
<evidence type="ECO:0000256" key="4">
    <source>
        <dbReference type="ARBA" id="ARBA00023159"/>
    </source>
</evidence>
<evidence type="ECO:0000256" key="6">
    <source>
        <dbReference type="SAM" id="Coils"/>
    </source>
</evidence>
<dbReference type="AlphaFoldDB" id="A0AAV4LFW8"/>
<dbReference type="InterPro" id="IPR016152">
    <property type="entry name" value="PTrfase/Anion_transptr"/>
</dbReference>
<dbReference type="PROSITE" id="PS51094">
    <property type="entry name" value="PTS_EIIA_TYPE_2"/>
    <property type="match status" value="1"/>
</dbReference>
<evidence type="ECO:0000313" key="10">
    <source>
        <dbReference type="EMBL" id="GIM46731.1"/>
    </source>
</evidence>
<feature type="domain" description="PTS EIIA type-2" evidence="7">
    <location>
        <begin position="544"/>
        <end position="693"/>
    </location>
</feature>
<dbReference type="CDD" id="cd05568">
    <property type="entry name" value="PTS_IIB_bgl_like"/>
    <property type="match status" value="1"/>
</dbReference>